<dbReference type="HOGENOM" id="CLU_076312_6_0_6"/>
<organism evidence="2 3">
    <name type="scientific">Methylotuvimicrobium alcaliphilum (strain DSM 19304 / NCIMB 14124 / VKM B-2133 / 20Z)</name>
    <name type="common">Methylomicrobium alcaliphilum</name>
    <dbReference type="NCBI Taxonomy" id="1091494"/>
    <lineage>
        <taxon>Bacteria</taxon>
        <taxon>Pseudomonadati</taxon>
        <taxon>Pseudomonadota</taxon>
        <taxon>Gammaproteobacteria</taxon>
        <taxon>Methylococcales</taxon>
        <taxon>Methylococcaceae</taxon>
        <taxon>Methylotuvimicrobium</taxon>
    </lineage>
</organism>
<accession>G4T2D3</accession>
<evidence type="ECO:0000313" key="3">
    <source>
        <dbReference type="Proteomes" id="UP000008315"/>
    </source>
</evidence>
<dbReference type="InterPro" id="IPR008538">
    <property type="entry name" value="Uma2"/>
</dbReference>
<dbReference type="EMBL" id="FO082060">
    <property type="protein sequence ID" value="CCE23573.1"/>
    <property type="molecule type" value="Genomic_DNA"/>
</dbReference>
<sequence>MSAVLKKKYYTQEEYLAIERQAQIKSEYVDGEMFAMTGASREHNLININIASELRAQLKSRPCEVYINDMRVKAKKARSYHYPDIAVACDTPQFEDNHVDTLINPSVIIEVLSLSTEAYDRGAKFSHYRKIESLREYLLVAQDQPLIERYVRQGDAWLLTETAGLDTSVHLESIDCVLSLKEIYDKVAFEPDPSS</sequence>
<proteinExistence type="predicted"/>
<keyword evidence="3" id="KW-1185">Reference proteome</keyword>
<feature type="domain" description="Putative restriction endonuclease" evidence="1">
    <location>
        <begin position="13"/>
        <end position="172"/>
    </location>
</feature>
<dbReference type="PANTHER" id="PTHR36558">
    <property type="entry name" value="GLR1098 PROTEIN"/>
    <property type="match status" value="1"/>
</dbReference>
<reference evidence="3" key="1">
    <citation type="journal article" date="2012" name="J. Bacteriol.">
        <title>Genome sequence of the haloalkaliphilic methanotrophic bacterium Methylomicrobium alcaliphilum 20Z.</title>
        <authorList>
            <person name="Vuilleumier S."/>
            <person name="Khmelenina V.N."/>
            <person name="Bringel F."/>
            <person name="Reshetnikov A.S."/>
            <person name="Lajus A."/>
            <person name="Mangenot S."/>
            <person name="Rouy Z."/>
            <person name="Op den Camp H.J."/>
            <person name="Jetten M.S."/>
            <person name="Dispirito A.A."/>
            <person name="Dunfield P."/>
            <person name="Klotz M.G."/>
            <person name="Semrau J.D."/>
            <person name="Stein L.Y."/>
            <person name="Barbe V."/>
            <person name="Medigue C."/>
            <person name="Trotsenko Y.A."/>
            <person name="Kalyuzhnaya M.G."/>
        </authorList>
    </citation>
    <scope>NUCLEOTIDE SEQUENCE [LARGE SCALE GENOMIC DNA]</scope>
    <source>
        <strain evidence="3">DSM 19304 / NCIMB 14124 / VKM B-2133 / 20Z</strain>
    </source>
</reference>
<dbReference type="AlphaFoldDB" id="G4T2D3"/>
<dbReference type="Proteomes" id="UP000008315">
    <property type="component" value="Chromosome"/>
</dbReference>
<name>G4T2D3_META2</name>
<dbReference type="InterPro" id="IPR012296">
    <property type="entry name" value="Nuclease_put_TT1808"/>
</dbReference>
<dbReference type="SUPFAM" id="SSF52980">
    <property type="entry name" value="Restriction endonuclease-like"/>
    <property type="match status" value="1"/>
</dbReference>
<dbReference type="CDD" id="cd06260">
    <property type="entry name" value="DUF820-like"/>
    <property type="match status" value="1"/>
</dbReference>
<dbReference type="KEGG" id="mah:MEALZ_1887"/>
<evidence type="ECO:0000259" key="1">
    <source>
        <dbReference type="Pfam" id="PF05685"/>
    </source>
</evidence>
<gene>
    <name evidence="2" type="ordered locus">MEALZ_1887</name>
</gene>
<dbReference type="PATRIC" id="fig|271065.3.peg.1936"/>
<dbReference type="RefSeq" id="WP_014148366.1">
    <property type="nucleotide sequence ID" value="NC_016112.1"/>
</dbReference>
<dbReference type="Pfam" id="PF05685">
    <property type="entry name" value="Uma2"/>
    <property type="match status" value="1"/>
</dbReference>
<protein>
    <recommendedName>
        <fullName evidence="1">Putative restriction endonuclease domain-containing protein</fullName>
    </recommendedName>
</protein>
<evidence type="ECO:0000313" key="2">
    <source>
        <dbReference type="EMBL" id="CCE23573.1"/>
    </source>
</evidence>
<dbReference type="PANTHER" id="PTHR36558:SF1">
    <property type="entry name" value="RESTRICTION ENDONUCLEASE DOMAIN-CONTAINING PROTEIN-RELATED"/>
    <property type="match status" value="1"/>
</dbReference>
<dbReference type="Gene3D" id="3.90.1570.10">
    <property type="entry name" value="tt1808, chain A"/>
    <property type="match status" value="1"/>
</dbReference>
<dbReference type="STRING" id="1091494.MEALZ_1887"/>
<dbReference type="InterPro" id="IPR011335">
    <property type="entry name" value="Restrct_endonuc-II-like"/>
</dbReference>